<evidence type="ECO:0000256" key="5">
    <source>
        <dbReference type="ARBA" id="ARBA00022989"/>
    </source>
</evidence>
<evidence type="ECO:0000256" key="3">
    <source>
        <dbReference type="ARBA" id="ARBA00022692"/>
    </source>
</evidence>
<gene>
    <name evidence="9" type="ORF">VTK73DRAFT_2585</name>
</gene>
<dbReference type="PROSITE" id="PS00218">
    <property type="entry name" value="AMINO_ACID_PERMEASE_1"/>
    <property type="match status" value="1"/>
</dbReference>
<dbReference type="InterPro" id="IPR050524">
    <property type="entry name" value="APC_YAT"/>
</dbReference>
<feature type="domain" description="Amino acid permease/ SLC12A" evidence="8">
    <location>
        <begin position="35"/>
        <end position="143"/>
    </location>
</feature>
<feature type="transmembrane region" description="Helical" evidence="7">
    <location>
        <begin position="115"/>
        <end position="137"/>
    </location>
</feature>
<evidence type="ECO:0000256" key="1">
    <source>
        <dbReference type="ARBA" id="ARBA00004141"/>
    </source>
</evidence>
<dbReference type="InterPro" id="IPR004841">
    <property type="entry name" value="AA-permease/SLC12A_dom"/>
</dbReference>
<feature type="transmembrane region" description="Helical" evidence="7">
    <location>
        <begin position="61"/>
        <end position="78"/>
    </location>
</feature>
<reference evidence="9 10" key="1">
    <citation type="journal article" date="2024" name="Commun. Biol.">
        <title>Comparative genomic analysis of thermophilic fungi reveals convergent evolutionary adaptations and gene losses.</title>
        <authorList>
            <person name="Steindorff A.S."/>
            <person name="Aguilar-Pontes M.V."/>
            <person name="Robinson A.J."/>
            <person name="Andreopoulos B."/>
            <person name="LaButti K."/>
            <person name="Kuo A."/>
            <person name="Mondo S."/>
            <person name="Riley R."/>
            <person name="Otillar R."/>
            <person name="Haridas S."/>
            <person name="Lipzen A."/>
            <person name="Grimwood J."/>
            <person name="Schmutz J."/>
            <person name="Clum A."/>
            <person name="Reid I.D."/>
            <person name="Moisan M.C."/>
            <person name="Butler G."/>
            <person name="Nguyen T.T.M."/>
            <person name="Dewar K."/>
            <person name="Conant G."/>
            <person name="Drula E."/>
            <person name="Henrissat B."/>
            <person name="Hansel C."/>
            <person name="Singer S."/>
            <person name="Hutchinson M.I."/>
            <person name="de Vries R.P."/>
            <person name="Natvig D.O."/>
            <person name="Powell A.J."/>
            <person name="Tsang A."/>
            <person name="Grigoriev I.V."/>
        </authorList>
    </citation>
    <scope>NUCLEOTIDE SEQUENCE [LARGE SCALE GENOMIC DNA]</scope>
    <source>
        <strain evidence="9 10">ATCC 24622</strain>
    </source>
</reference>
<sequence length="188" mass="20414">MYVAGTQTSEGLHCIHEEGKQRRHELPADSPFSRQVISLGGQIGAGLFISSGKNLLNGGPGNLLLGFAVVCSCVWALHQTLGEMTIAFPVSGNFIEFADRFVDPAFSFAAGFSMWLGWTAIIAAEAVFFNTVINYWARDHVPEAALSKKPPPLPPCGALFPPPLYSFHATPRRDVPRDEMSSYLTDST</sequence>
<name>A0ABR3VRY8_9PEZI</name>
<keyword evidence="6 7" id="KW-0472">Membrane</keyword>
<proteinExistence type="predicted"/>
<dbReference type="PANTHER" id="PTHR43341:SF4">
    <property type="entry name" value="ARGININE PERMEASE CAN1-RELATED"/>
    <property type="match status" value="1"/>
</dbReference>
<dbReference type="Gene3D" id="1.20.1740.10">
    <property type="entry name" value="Amino acid/polyamine transporter I"/>
    <property type="match status" value="1"/>
</dbReference>
<keyword evidence="2" id="KW-0813">Transport</keyword>
<evidence type="ECO:0000256" key="7">
    <source>
        <dbReference type="SAM" id="Phobius"/>
    </source>
</evidence>
<evidence type="ECO:0000259" key="8">
    <source>
        <dbReference type="Pfam" id="PF00324"/>
    </source>
</evidence>
<keyword evidence="3 7" id="KW-0812">Transmembrane</keyword>
<dbReference type="Pfam" id="PF00324">
    <property type="entry name" value="AA_permease"/>
    <property type="match status" value="1"/>
</dbReference>
<dbReference type="InterPro" id="IPR004840">
    <property type="entry name" value="Amino_acid_permease_CS"/>
</dbReference>
<dbReference type="PANTHER" id="PTHR43341">
    <property type="entry name" value="AMINO ACID PERMEASE"/>
    <property type="match status" value="1"/>
</dbReference>
<organism evidence="9 10">
    <name type="scientific">Phialemonium thermophilum</name>
    <dbReference type="NCBI Taxonomy" id="223376"/>
    <lineage>
        <taxon>Eukaryota</taxon>
        <taxon>Fungi</taxon>
        <taxon>Dikarya</taxon>
        <taxon>Ascomycota</taxon>
        <taxon>Pezizomycotina</taxon>
        <taxon>Sordariomycetes</taxon>
        <taxon>Sordariomycetidae</taxon>
        <taxon>Cephalothecales</taxon>
        <taxon>Cephalothecaceae</taxon>
        <taxon>Phialemonium</taxon>
    </lineage>
</organism>
<evidence type="ECO:0000256" key="2">
    <source>
        <dbReference type="ARBA" id="ARBA00022448"/>
    </source>
</evidence>
<evidence type="ECO:0000256" key="6">
    <source>
        <dbReference type="ARBA" id="ARBA00023136"/>
    </source>
</evidence>
<dbReference type="Proteomes" id="UP001586593">
    <property type="component" value="Unassembled WGS sequence"/>
</dbReference>
<keyword evidence="4" id="KW-0029">Amino-acid transport</keyword>
<accession>A0ABR3VRY8</accession>
<keyword evidence="10" id="KW-1185">Reference proteome</keyword>
<evidence type="ECO:0000313" key="10">
    <source>
        <dbReference type="Proteomes" id="UP001586593"/>
    </source>
</evidence>
<comment type="caution">
    <text evidence="9">The sequence shown here is derived from an EMBL/GenBank/DDBJ whole genome shotgun (WGS) entry which is preliminary data.</text>
</comment>
<comment type="subcellular location">
    <subcellularLocation>
        <location evidence="1">Membrane</location>
        <topology evidence="1">Multi-pass membrane protein</topology>
    </subcellularLocation>
</comment>
<protein>
    <recommendedName>
        <fullName evidence="8">Amino acid permease/ SLC12A domain-containing protein</fullName>
    </recommendedName>
</protein>
<evidence type="ECO:0000313" key="9">
    <source>
        <dbReference type="EMBL" id="KAL1844422.1"/>
    </source>
</evidence>
<keyword evidence="5 7" id="KW-1133">Transmembrane helix</keyword>
<dbReference type="EMBL" id="JAZHXJ010001729">
    <property type="protein sequence ID" value="KAL1844422.1"/>
    <property type="molecule type" value="Genomic_DNA"/>
</dbReference>
<evidence type="ECO:0000256" key="4">
    <source>
        <dbReference type="ARBA" id="ARBA00022970"/>
    </source>
</evidence>